<dbReference type="AlphaFoldDB" id="A0A098GHJ3"/>
<proteinExistence type="predicted"/>
<name>A0A098GHJ3_LEGMI</name>
<evidence type="ECO:0000313" key="2">
    <source>
        <dbReference type="EMBL" id="SCY69420.1"/>
    </source>
</evidence>
<keyword evidence="4" id="KW-1185">Reference proteome</keyword>
<dbReference type="PATRIC" id="fig|451.8.peg.1975"/>
<gene>
    <name evidence="1" type="ORF">LMI_1654</name>
    <name evidence="2" type="ORF">SAMN02982997_02522</name>
</gene>
<evidence type="ECO:0000313" key="4">
    <source>
        <dbReference type="Proteomes" id="UP000182998"/>
    </source>
</evidence>
<evidence type="ECO:0000313" key="3">
    <source>
        <dbReference type="Proteomes" id="UP000032414"/>
    </source>
</evidence>
<dbReference type="Proteomes" id="UP000032414">
    <property type="component" value="Chromosome I"/>
</dbReference>
<dbReference type="EMBL" id="FMVN01000014">
    <property type="protein sequence ID" value="SCY69420.1"/>
    <property type="molecule type" value="Genomic_DNA"/>
</dbReference>
<dbReference type="HOGENOM" id="CLU_3012769_0_0_6"/>
<reference evidence="1" key="1">
    <citation type="submission" date="2014-09" db="EMBL/GenBank/DDBJ databases">
        <authorList>
            <person name="GOMEZ-VALERO Laura"/>
        </authorList>
    </citation>
    <scope>NUCLEOTIDE SEQUENCE</scope>
    <source>
        <strain evidence="1">ATCC33218</strain>
    </source>
</reference>
<dbReference type="Proteomes" id="UP000182998">
    <property type="component" value="Unassembled WGS sequence"/>
</dbReference>
<accession>A0A098GHJ3</accession>
<dbReference type="KEGG" id="tmc:LMI_1654"/>
<protein>
    <submittedName>
        <fullName evidence="1">Uncharacterized protein</fullName>
    </submittedName>
</protein>
<evidence type="ECO:0000313" key="1">
    <source>
        <dbReference type="EMBL" id="CEG60951.1"/>
    </source>
</evidence>
<dbReference type="RefSeq" id="WP_153280300.1">
    <property type="nucleotide sequence ID" value="NZ_FMVN01000014.1"/>
</dbReference>
<reference evidence="2 4" key="3">
    <citation type="submission" date="2016-10" db="EMBL/GenBank/DDBJ databases">
        <authorList>
            <person name="Varghese N."/>
            <person name="Submissions S."/>
        </authorList>
    </citation>
    <scope>NUCLEOTIDE SEQUENCE [LARGE SCALE GENOMIC DNA]</scope>
    <source>
        <strain evidence="2 4">ATCC 33218</strain>
    </source>
</reference>
<reference evidence="3" key="2">
    <citation type="submission" date="2014-09" db="EMBL/GenBank/DDBJ databases">
        <authorList>
            <person name="Gomez-Valero L."/>
        </authorList>
    </citation>
    <scope>NUCLEOTIDE SEQUENCE [LARGE SCALE GENOMIC DNA]</scope>
    <source>
        <strain evidence="3">ATCC33218</strain>
    </source>
</reference>
<sequence>MSKVTWQDLHNATFKELKKTYKLNDRQLENAVRNHMDGANPEERRNLYETVWAKKS</sequence>
<dbReference type="EMBL" id="LN614830">
    <property type="protein sequence ID" value="CEG60951.1"/>
    <property type="molecule type" value="Genomic_DNA"/>
</dbReference>
<organism evidence="1 3">
    <name type="scientific">Legionella micdadei</name>
    <name type="common">Tatlockia micdadei</name>
    <dbReference type="NCBI Taxonomy" id="451"/>
    <lineage>
        <taxon>Bacteria</taxon>
        <taxon>Pseudomonadati</taxon>
        <taxon>Pseudomonadota</taxon>
        <taxon>Gammaproteobacteria</taxon>
        <taxon>Legionellales</taxon>
        <taxon>Legionellaceae</taxon>
        <taxon>Legionella</taxon>
    </lineage>
</organism>